<name>A0ABR4DBA4_9PEZI</name>
<keyword evidence="2" id="KW-0472">Membrane</keyword>
<keyword evidence="2" id="KW-1133">Transmembrane helix</keyword>
<organism evidence="3 4">
    <name type="scientific">Remersonia thermophila</name>
    <dbReference type="NCBI Taxonomy" id="72144"/>
    <lineage>
        <taxon>Eukaryota</taxon>
        <taxon>Fungi</taxon>
        <taxon>Dikarya</taxon>
        <taxon>Ascomycota</taxon>
        <taxon>Pezizomycotina</taxon>
        <taxon>Sordariomycetes</taxon>
        <taxon>Sordariomycetidae</taxon>
        <taxon>Sordariales</taxon>
        <taxon>Sordariales incertae sedis</taxon>
        <taxon>Remersonia</taxon>
    </lineage>
</organism>
<evidence type="ECO:0000256" key="1">
    <source>
        <dbReference type="SAM" id="MobiDB-lite"/>
    </source>
</evidence>
<sequence length="459" mass="50243">MDQIRRASFSSSLERRTMRSRSGYQPSDPELELRQVEYQEIKYRHASETSASGPRARFEMLNESTTYVTPSATTTTELSMFNLLIDNLPGPRTVLGGLRWIASPKQALSTTLARGRLTAVEEEEEEQPGLMIPSMSSSSSTSIPTSSSELPPPPLPRRRHQGSGRAEAGNGGDDSTRTTTATESADRNPAPIDLDRYMPDLALVKGVVSGVSLVANTVRSVAGRGSYWENGRQAQGDAAPFNGRSHRQHQQRQHADQAPRHQPDQQVARSDSRTTQDDSERLMYINGALHVLRGLPRDLEPGEIAMLQRAMPPALATGHSSALQQQGPYGLMAAEPWAGDPYNRQQQPNCASRSGDRRNLVHVLVLALLCWLWAAAEAVVPWAAAAGRRAARAEHEHGYLPRLLVAASGLLLALLEVSRRVCECRLFEVLVALVGYATTGMGEAVREFVEGKVGEKWKA</sequence>
<dbReference type="RefSeq" id="XP_070866365.1">
    <property type="nucleotide sequence ID" value="XM_071011457.1"/>
</dbReference>
<feature type="region of interest" description="Disordered" evidence="1">
    <location>
        <begin position="229"/>
        <end position="280"/>
    </location>
</feature>
<dbReference type="GeneID" id="98126101"/>
<protein>
    <submittedName>
        <fullName evidence="3">Uncharacterized protein</fullName>
    </submittedName>
</protein>
<feature type="transmembrane region" description="Helical" evidence="2">
    <location>
        <begin position="363"/>
        <end position="384"/>
    </location>
</feature>
<comment type="caution">
    <text evidence="3">The sequence shown here is derived from an EMBL/GenBank/DDBJ whole genome shotgun (WGS) entry which is preliminary data.</text>
</comment>
<feature type="compositionally biased region" description="Basic and acidic residues" evidence="1">
    <location>
        <begin position="253"/>
        <end position="263"/>
    </location>
</feature>
<dbReference type="Proteomes" id="UP001600064">
    <property type="component" value="Unassembled WGS sequence"/>
</dbReference>
<feature type="region of interest" description="Disordered" evidence="1">
    <location>
        <begin position="1"/>
        <end position="28"/>
    </location>
</feature>
<gene>
    <name evidence="3" type="ORF">VTJ83DRAFT_4915</name>
</gene>
<evidence type="ECO:0000256" key="2">
    <source>
        <dbReference type="SAM" id="Phobius"/>
    </source>
</evidence>
<evidence type="ECO:0000313" key="3">
    <source>
        <dbReference type="EMBL" id="KAL2267638.1"/>
    </source>
</evidence>
<keyword evidence="4" id="KW-1185">Reference proteome</keyword>
<feature type="region of interest" description="Disordered" evidence="1">
    <location>
        <begin position="117"/>
        <end position="194"/>
    </location>
</feature>
<reference evidence="3 4" key="1">
    <citation type="journal article" date="2024" name="Commun. Biol.">
        <title>Comparative genomic analysis of thermophilic fungi reveals convergent evolutionary adaptations and gene losses.</title>
        <authorList>
            <person name="Steindorff A.S."/>
            <person name="Aguilar-Pontes M.V."/>
            <person name="Robinson A.J."/>
            <person name="Andreopoulos B."/>
            <person name="LaButti K."/>
            <person name="Kuo A."/>
            <person name="Mondo S."/>
            <person name="Riley R."/>
            <person name="Otillar R."/>
            <person name="Haridas S."/>
            <person name="Lipzen A."/>
            <person name="Grimwood J."/>
            <person name="Schmutz J."/>
            <person name="Clum A."/>
            <person name="Reid I.D."/>
            <person name="Moisan M.C."/>
            <person name="Butler G."/>
            <person name="Nguyen T.T.M."/>
            <person name="Dewar K."/>
            <person name="Conant G."/>
            <person name="Drula E."/>
            <person name="Henrissat B."/>
            <person name="Hansel C."/>
            <person name="Singer S."/>
            <person name="Hutchinson M.I."/>
            <person name="de Vries R.P."/>
            <person name="Natvig D.O."/>
            <person name="Powell A.J."/>
            <person name="Tsang A."/>
            <person name="Grigoriev I.V."/>
        </authorList>
    </citation>
    <scope>NUCLEOTIDE SEQUENCE [LARGE SCALE GENOMIC DNA]</scope>
    <source>
        <strain evidence="3 4">ATCC 22073</strain>
    </source>
</reference>
<keyword evidence="2" id="KW-0812">Transmembrane</keyword>
<dbReference type="EMBL" id="JAZGUE010000004">
    <property type="protein sequence ID" value="KAL2267638.1"/>
    <property type="molecule type" value="Genomic_DNA"/>
</dbReference>
<feature type="transmembrane region" description="Helical" evidence="2">
    <location>
        <begin position="399"/>
        <end position="417"/>
    </location>
</feature>
<accession>A0ABR4DBA4</accession>
<feature type="compositionally biased region" description="Low complexity" evidence="1">
    <location>
        <begin position="131"/>
        <end position="149"/>
    </location>
</feature>
<proteinExistence type="predicted"/>
<evidence type="ECO:0000313" key="4">
    <source>
        <dbReference type="Proteomes" id="UP001600064"/>
    </source>
</evidence>
<feature type="compositionally biased region" description="Basic and acidic residues" evidence="1">
    <location>
        <begin position="270"/>
        <end position="280"/>
    </location>
</feature>